<feature type="domain" description="WYL" evidence="2">
    <location>
        <begin position="136"/>
        <end position="197"/>
    </location>
</feature>
<dbReference type="SUPFAM" id="SSF46785">
    <property type="entry name" value="Winged helix' DNA-binding domain"/>
    <property type="match status" value="1"/>
</dbReference>
<protein>
    <submittedName>
        <fullName evidence="3">HTH domain-containing protein</fullName>
    </submittedName>
</protein>
<evidence type="ECO:0000259" key="2">
    <source>
        <dbReference type="Pfam" id="PF13280"/>
    </source>
</evidence>
<dbReference type="STRING" id="1447782.SAMN05444417_1630"/>
<dbReference type="Pfam" id="PF08279">
    <property type="entry name" value="HTH_11"/>
    <property type="match status" value="1"/>
</dbReference>
<dbReference type="PANTHER" id="PTHR34580:SF3">
    <property type="entry name" value="PROTEIN PAFB"/>
    <property type="match status" value="1"/>
</dbReference>
<dbReference type="Gene3D" id="1.10.10.10">
    <property type="entry name" value="Winged helix-like DNA-binding domain superfamily/Winged helix DNA-binding domain"/>
    <property type="match status" value="1"/>
</dbReference>
<dbReference type="OrthoDB" id="9807255at2"/>
<dbReference type="InterPro" id="IPR036390">
    <property type="entry name" value="WH_DNA-bd_sf"/>
</dbReference>
<dbReference type="InterPro" id="IPR036388">
    <property type="entry name" value="WH-like_DNA-bd_sf"/>
</dbReference>
<sequence>MSRPDRLFELIQTLRAAPGPRTAQDLATALEVSPRTIYRDISALQAMRVPVEGAAGIGYVLRRGYDLPPLNFDTEEAEALRVGLAMLMRTGDGALVRAGRRVRDKIDALHGPATWLHVAPFGAPMDDPGLGCVPVAQLRQAIREERKLRIDYRAPEGETERVIRPLVLIYHVEVKMLAAWCDLRADFRHFRIDRIWGCETLEESFAGQGDLLRSLWAEREGAEKVAGGAA</sequence>
<dbReference type="AlphaFoldDB" id="A0A1M6DWG5"/>
<dbReference type="InterPro" id="IPR013196">
    <property type="entry name" value="HTH_11"/>
</dbReference>
<dbReference type="EMBL" id="FQYO01000003">
    <property type="protein sequence ID" value="SHI77368.1"/>
    <property type="molecule type" value="Genomic_DNA"/>
</dbReference>
<evidence type="ECO:0000313" key="3">
    <source>
        <dbReference type="EMBL" id="SHI77368.1"/>
    </source>
</evidence>
<dbReference type="Pfam" id="PF13280">
    <property type="entry name" value="WYL"/>
    <property type="match status" value="1"/>
</dbReference>
<dbReference type="PANTHER" id="PTHR34580">
    <property type="match status" value="1"/>
</dbReference>
<name>A0A1M6DWG5_9RHOB</name>
<proteinExistence type="predicted"/>
<feature type="domain" description="Helix-turn-helix type 11" evidence="1">
    <location>
        <begin position="6"/>
        <end position="59"/>
    </location>
</feature>
<dbReference type="InterPro" id="IPR051534">
    <property type="entry name" value="CBASS_pafABC_assoc_protein"/>
</dbReference>
<dbReference type="InterPro" id="IPR026881">
    <property type="entry name" value="WYL_dom"/>
</dbReference>
<evidence type="ECO:0000259" key="1">
    <source>
        <dbReference type="Pfam" id="PF08279"/>
    </source>
</evidence>
<organism evidence="3 4">
    <name type="scientific">Wenxinia saemankumensis</name>
    <dbReference type="NCBI Taxonomy" id="1447782"/>
    <lineage>
        <taxon>Bacteria</taxon>
        <taxon>Pseudomonadati</taxon>
        <taxon>Pseudomonadota</taxon>
        <taxon>Alphaproteobacteria</taxon>
        <taxon>Rhodobacterales</taxon>
        <taxon>Roseobacteraceae</taxon>
        <taxon>Wenxinia</taxon>
    </lineage>
</organism>
<evidence type="ECO:0000313" key="4">
    <source>
        <dbReference type="Proteomes" id="UP000184292"/>
    </source>
</evidence>
<gene>
    <name evidence="3" type="ORF">SAMN05444417_1630</name>
</gene>
<dbReference type="Proteomes" id="UP000184292">
    <property type="component" value="Unassembled WGS sequence"/>
</dbReference>
<dbReference type="PROSITE" id="PS52050">
    <property type="entry name" value="WYL"/>
    <property type="match status" value="1"/>
</dbReference>
<dbReference type="RefSeq" id="WP_073328055.1">
    <property type="nucleotide sequence ID" value="NZ_FQYO01000003.1"/>
</dbReference>
<keyword evidence="4" id="KW-1185">Reference proteome</keyword>
<accession>A0A1M6DWG5</accession>
<reference evidence="3 4" key="1">
    <citation type="submission" date="2016-11" db="EMBL/GenBank/DDBJ databases">
        <authorList>
            <person name="Jaros S."/>
            <person name="Januszkiewicz K."/>
            <person name="Wedrychowicz H."/>
        </authorList>
    </citation>
    <scope>NUCLEOTIDE SEQUENCE [LARGE SCALE GENOMIC DNA]</scope>
    <source>
        <strain evidence="3 4">DSM 100565</strain>
    </source>
</reference>